<feature type="compositionally biased region" description="Low complexity" evidence="1">
    <location>
        <begin position="145"/>
        <end position="154"/>
    </location>
</feature>
<dbReference type="InterPro" id="IPR021373">
    <property type="entry name" value="DUF2993"/>
</dbReference>
<protein>
    <recommendedName>
        <fullName evidence="5">DUF2993 domain-containing protein</fullName>
    </recommendedName>
</protein>
<feature type="compositionally biased region" description="Basic and acidic residues" evidence="1">
    <location>
        <begin position="170"/>
        <end position="182"/>
    </location>
</feature>
<evidence type="ECO:0000256" key="2">
    <source>
        <dbReference type="SAM" id="Phobius"/>
    </source>
</evidence>
<dbReference type="KEGG" id="fri:FraEuI1c_5760"/>
<keyword evidence="2" id="KW-0472">Membrane</keyword>
<dbReference type="STRING" id="298654.FraEuI1c_5760"/>
<dbReference type="HOGENOM" id="CLU_036478_3_0_11"/>
<keyword evidence="4" id="KW-1185">Reference proteome</keyword>
<reference evidence="3 4" key="1">
    <citation type="submission" date="2010-10" db="EMBL/GenBank/DDBJ databases">
        <title>Complete sequence of Frankia sp. EuI1c.</title>
        <authorList>
            <consortium name="US DOE Joint Genome Institute"/>
            <person name="Lucas S."/>
            <person name="Copeland A."/>
            <person name="Lapidus A."/>
            <person name="Cheng J.-F."/>
            <person name="Bruce D."/>
            <person name="Goodwin L."/>
            <person name="Pitluck S."/>
            <person name="Chertkov O."/>
            <person name="Detter J.C."/>
            <person name="Han C."/>
            <person name="Tapia R."/>
            <person name="Land M."/>
            <person name="Hauser L."/>
            <person name="Jeffries C."/>
            <person name="Kyrpides N."/>
            <person name="Ivanova N."/>
            <person name="Mikhailova N."/>
            <person name="Beauchemin N."/>
            <person name="Sen A."/>
            <person name="Sur S.A."/>
            <person name="Gtari M."/>
            <person name="Wall L."/>
            <person name="Tisa L."/>
            <person name="Woyke T."/>
        </authorList>
    </citation>
    <scope>NUCLEOTIDE SEQUENCE [LARGE SCALE GENOMIC DNA]</scope>
    <source>
        <strain evidence="4">DSM 45817 / CECT 9037 / EuI1c</strain>
    </source>
</reference>
<feature type="transmembrane region" description="Helical" evidence="2">
    <location>
        <begin position="293"/>
        <end position="313"/>
    </location>
</feature>
<feature type="region of interest" description="Disordered" evidence="1">
    <location>
        <begin position="1"/>
        <end position="287"/>
    </location>
</feature>
<accession>E3IVU2</accession>
<name>E3IVU2_PSEI1</name>
<keyword evidence="2" id="KW-1133">Transmembrane helix</keyword>
<dbReference type="Proteomes" id="UP000002484">
    <property type="component" value="Chromosome"/>
</dbReference>
<dbReference type="OrthoDB" id="3215846at2"/>
<proteinExistence type="predicted"/>
<sequence length="551" mass="56340">MGTSSRAWVGVPLMGDDPVNNPADDDGYEPGEATSVRRPRPGEPARPTPARPGAPSAPPPPADSFRPAGPPPPVDWFKPAPGRDGKSGGSAGRGAPAGSGGGEQTSRPRRDAGPGRAGYTSQPGIPAERYPTPRPGEFPPPVPPTRRSSPPATSRSDRSGGADRSGGRSGQDRPAARFDRPGSDSGTPPARPGESTEYLGYGARGNRPAETTEYTYGQPSGGKDLGGRGGPDPVTAAWSADGSDGWAAGGQARDGYAQAGPGTGGTPVGPSTGGVALGDQPPPKRRRRRGRKIALIVVLVLLVLAIPVDRLAAHVAVGQMRKQVDTAVAANLKPGQQPPIIRKVSIGGFPFLTQVLFGKFKDIGVSLEDIPTTPDGPKIAAVDAHLRGVHVPFTDAISNKVGKVPVDNVAATVMINYDDLNKFLDTDKTFHLRLTPVDGGKQVKVTGKTTLDVPVIGSLLGGQSGTFSGTGAFNVQNNKLFINPTGLSFDVGGIGANVPIPKQLGAAIPIPLPDNLPFSLTIVSAGSTATGLSVSATAKNVVLPAAPAAKK</sequence>
<dbReference type="InParanoid" id="E3IVU2"/>
<feature type="compositionally biased region" description="Gly residues" evidence="1">
    <location>
        <begin position="261"/>
        <end position="276"/>
    </location>
</feature>
<dbReference type="AlphaFoldDB" id="E3IVU2"/>
<dbReference type="eggNOG" id="COG3335">
    <property type="taxonomic scope" value="Bacteria"/>
</dbReference>
<gene>
    <name evidence="3" type="ordered locus">FraEuI1c_5760</name>
</gene>
<evidence type="ECO:0000313" key="3">
    <source>
        <dbReference type="EMBL" id="ADP83744.1"/>
    </source>
</evidence>
<feature type="compositionally biased region" description="Low complexity" evidence="1">
    <location>
        <begin position="236"/>
        <end position="250"/>
    </location>
</feature>
<evidence type="ECO:0000256" key="1">
    <source>
        <dbReference type="SAM" id="MobiDB-lite"/>
    </source>
</evidence>
<feature type="compositionally biased region" description="Gly residues" evidence="1">
    <location>
        <begin position="87"/>
        <end position="103"/>
    </location>
</feature>
<keyword evidence="2" id="KW-0812">Transmembrane</keyword>
<feature type="compositionally biased region" description="Pro residues" evidence="1">
    <location>
        <begin position="132"/>
        <end position="144"/>
    </location>
</feature>
<dbReference type="Pfam" id="PF11209">
    <property type="entry name" value="LmeA"/>
    <property type="match status" value="1"/>
</dbReference>
<feature type="compositionally biased region" description="Gly residues" evidence="1">
    <location>
        <begin position="219"/>
        <end position="230"/>
    </location>
</feature>
<organism evidence="3 4">
    <name type="scientific">Pseudofrankia inefficax (strain DSM 45817 / CECT 9037 / DDB 130130 / EuI1c)</name>
    <name type="common">Frankia inefficax</name>
    <dbReference type="NCBI Taxonomy" id="298654"/>
    <lineage>
        <taxon>Bacteria</taxon>
        <taxon>Bacillati</taxon>
        <taxon>Actinomycetota</taxon>
        <taxon>Actinomycetes</taxon>
        <taxon>Frankiales</taxon>
        <taxon>Frankiaceae</taxon>
        <taxon>Pseudofrankia</taxon>
    </lineage>
</organism>
<evidence type="ECO:0008006" key="5">
    <source>
        <dbReference type="Google" id="ProtNLM"/>
    </source>
</evidence>
<evidence type="ECO:0000313" key="4">
    <source>
        <dbReference type="Proteomes" id="UP000002484"/>
    </source>
</evidence>
<feature type="compositionally biased region" description="Pro residues" evidence="1">
    <location>
        <begin position="42"/>
        <end position="74"/>
    </location>
</feature>
<dbReference type="EMBL" id="CP002299">
    <property type="protein sequence ID" value="ADP83744.1"/>
    <property type="molecule type" value="Genomic_DNA"/>
</dbReference>